<evidence type="ECO:0000256" key="2">
    <source>
        <dbReference type="ARBA" id="ARBA00010190"/>
    </source>
</evidence>
<name>A0A1D2QPA1_9GAMM</name>
<dbReference type="GO" id="GO:0005524">
    <property type="term" value="F:ATP binding"/>
    <property type="evidence" value="ECO:0007669"/>
    <property type="project" value="UniProtKB-KW"/>
</dbReference>
<gene>
    <name evidence="10" type="ORF">AB835_09230</name>
</gene>
<sequence length="252" mass="29004">MPKSYSTRKLTIIQPSSEHSTGVGVFNFEDDYSVYHYGKMPDKITGKGESICRMAAENFKILEKEGIKTHFRQFIPPNKIEFDLFRIINPHIKKIAHNQNNYFIPLQVIFRNSLPKGSSIFRRLKEGTITLEQFNLNEIPVYGQVLNKPIIEFTTKLEEIDRYISDEEAQNISSLTDDEMKLLKNTTLKINKIISDKAISVGLEIADGKIEFALSSSRELVLVDVVGTLDDNRILYHGVQLSKQLLRNYYDR</sequence>
<comment type="catalytic activity">
    <reaction evidence="8">
        <text>5-amino-1-(5-phospho-D-ribosyl)imidazole-4-carboxylate + L-aspartate + ATP = (2S)-2-[5-amino-1-(5-phospho-beta-D-ribosyl)imidazole-4-carboxamido]succinate + ADP + phosphate + 2 H(+)</text>
        <dbReference type="Rhea" id="RHEA:22628"/>
        <dbReference type="ChEBI" id="CHEBI:15378"/>
        <dbReference type="ChEBI" id="CHEBI:29991"/>
        <dbReference type="ChEBI" id="CHEBI:30616"/>
        <dbReference type="ChEBI" id="CHEBI:43474"/>
        <dbReference type="ChEBI" id="CHEBI:58443"/>
        <dbReference type="ChEBI" id="CHEBI:77657"/>
        <dbReference type="ChEBI" id="CHEBI:456216"/>
        <dbReference type="EC" id="6.3.2.6"/>
    </reaction>
</comment>
<dbReference type="PANTHER" id="PTHR43700">
    <property type="entry name" value="PHOSPHORIBOSYLAMINOIMIDAZOLE-SUCCINOCARBOXAMIDE SYNTHASE"/>
    <property type="match status" value="1"/>
</dbReference>
<evidence type="ECO:0000256" key="6">
    <source>
        <dbReference type="ARBA" id="ARBA00022755"/>
    </source>
</evidence>
<dbReference type="EMBL" id="MDLC01000030">
    <property type="protein sequence ID" value="ODS23392.1"/>
    <property type="molecule type" value="Genomic_DNA"/>
</dbReference>
<reference evidence="10 11" key="1">
    <citation type="journal article" date="2016" name="Appl. Environ. Microbiol.">
        <title>Lack of Overt Genome Reduction in the Bryostatin-Producing Bryozoan Symbiont "Candidatus Endobugula sertula".</title>
        <authorList>
            <person name="Miller I.J."/>
            <person name="Vanee N."/>
            <person name="Fong S.S."/>
            <person name="Lim-Fong G.E."/>
            <person name="Kwan J.C."/>
        </authorList>
    </citation>
    <scope>NUCLEOTIDE SEQUENCE [LARGE SCALE GENOMIC DNA]</scope>
    <source>
        <strain evidence="10">AB1-4</strain>
    </source>
</reference>
<keyword evidence="4" id="KW-0436">Ligase</keyword>
<dbReference type="STRING" id="62101.AB835_09230"/>
<dbReference type="GO" id="GO:0006189">
    <property type="term" value="P:'de novo' IMP biosynthetic process"/>
    <property type="evidence" value="ECO:0007669"/>
    <property type="project" value="UniProtKB-UniPathway"/>
</dbReference>
<evidence type="ECO:0000256" key="3">
    <source>
        <dbReference type="ARBA" id="ARBA00012217"/>
    </source>
</evidence>
<keyword evidence="7" id="KW-0067">ATP-binding</keyword>
<keyword evidence="6" id="KW-0658">Purine biosynthesis</keyword>
<proteinExistence type="inferred from homology"/>
<accession>A0A1D2QPA1</accession>
<dbReference type="UniPathway" id="UPA00074">
    <property type="reaction ID" value="UER00131"/>
</dbReference>
<dbReference type="InterPro" id="IPR028923">
    <property type="entry name" value="SAICAR_synt/ADE2_N"/>
</dbReference>
<dbReference type="Proteomes" id="UP000242502">
    <property type="component" value="Unassembled WGS sequence"/>
</dbReference>
<evidence type="ECO:0000256" key="8">
    <source>
        <dbReference type="ARBA" id="ARBA00048475"/>
    </source>
</evidence>
<keyword evidence="5" id="KW-0547">Nucleotide-binding</keyword>
<dbReference type="SUPFAM" id="SSF56104">
    <property type="entry name" value="SAICAR synthase-like"/>
    <property type="match status" value="1"/>
</dbReference>
<comment type="pathway">
    <text evidence="1">Purine metabolism; IMP biosynthesis via de novo pathway; 5-amino-1-(5-phospho-D-ribosyl)imidazole-4-carboxamide from 5-amino-1-(5-phospho-D-ribosyl)imidazole-4-carboxylate: step 1/2.</text>
</comment>
<evidence type="ECO:0000256" key="1">
    <source>
        <dbReference type="ARBA" id="ARBA00004672"/>
    </source>
</evidence>
<dbReference type="GO" id="GO:0005737">
    <property type="term" value="C:cytoplasm"/>
    <property type="evidence" value="ECO:0007669"/>
    <property type="project" value="TreeGrafter"/>
</dbReference>
<dbReference type="Pfam" id="PF01259">
    <property type="entry name" value="SAICAR_synt"/>
    <property type="match status" value="1"/>
</dbReference>
<dbReference type="GO" id="GO:0004639">
    <property type="term" value="F:phosphoribosylaminoimidazolesuccinocarboxamide synthase activity"/>
    <property type="evidence" value="ECO:0007669"/>
    <property type="project" value="UniProtKB-EC"/>
</dbReference>
<protein>
    <recommendedName>
        <fullName evidence="3">phosphoribosylaminoimidazolesuccinocarboxamide synthase</fullName>
        <ecNumber evidence="3">6.3.2.6</ecNumber>
    </recommendedName>
</protein>
<dbReference type="AlphaFoldDB" id="A0A1D2QPA1"/>
<dbReference type="Gene3D" id="3.30.200.20">
    <property type="entry name" value="Phosphorylase Kinase, domain 1"/>
    <property type="match status" value="1"/>
</dbReference>
<dbReference type="EC" id="6.3.2.6" evidence="3"/>
<comment type="similarity">
    <text evidence="2">Belongs to the SAICAR synthetase family.</text>
</comment>
<evidence type="ECO:0000256" key="5">
    <source>
        <dbReference type="ARBA" id="ARBA00022741"/>
    </source>
</evidence>
<organism evidence="10 11">
    <name type="scientific">Candidatus Endobugula sertula</name>
    <name type="common">Bugula neritina bacterial symbiont</name>
    <dbReference type="NCBI Taxonomy" id="62101"/>
    <lineage>
        <taxon>Bacteria</taxon>
        <taxon>Pseudomonadati</taxon>
        <taxon>Pseudomonadota</taxon>
        <taxon>Gammaproteobacteria</taxon>
        <taxon>Cellvibrionales</taxon>
        <taxon>Cellvibrionaceae</taxon>
        <taxon>Candidatus Endobugula</taxon>
    </lineage>
</organism>
<feature type="domain" description="SAICAR synthetase/ADE2 N-terminal" evidence="9">
    <location>
        <begin position="25"/>
        <end position="250"/>
    </location>
</feature>
<evidence type="ECO:0000256" key="7">
    <source>
        <dbReference type="ARBA" id="ARBA00022840"/>
    </source>
</evidence>
<comment type="caution">
    <text evidence="10">The sequence shown here is derived from an EMBL/GenBank/DDBJ whole genome shotgun (WGS) entry which is preliminary data.</text>
</comment>
<evidence type="ECO:0000313" key="11">
    <source>
        <dbReference type="Proteomes" id="UP000242502"/>
    </source>
</evidence>
<evidence type="ECO:0000256" key="4">
    <source>
        <dbReference type="ARBA" id="ARBA00022598"/>
    </source>
</evidence>
<evidence type="ECO:0000259" key="9">
    <source>
        <dbReference type="Pfam" id="PF01259"/>
    </source>
</evidence>
<evidence type="ECO:0000313" key="10">
    <source>
        <dbReference type="EMBL" id="ODS23392.1"/>
    </source>
</evidence>
<dbReference type="Gene3D" id="3.30.470.20">
    <property type="entry name" value="ATP-grasp fold, B domain"/>
    <property type="match status" value="1"/>
</dbReference>
<dbReference type="PANTHER" id="PTHR43700:SF1">
    <property type="entry name" value="PHOSPHORIBOSYLAMINOIMIDAZOLE-SUCCINOCARBOXAMIDE SYNTHASE"/>
    <property type="match status" value="1"/>
</dbReference>